<protein>
    <submittedName>
        <fullName evidence="3">Sec14p-like phosphatidylinositol transfer family protein</fullName>
    </submittedName>
</protein>
<feature type="region of interest" description="Disordered" evidence="1">
    <location>
        <begin position="43"/>
        <end position="72"/>
    </location>
</feature>
<organism evidence="3 4">
    <name type="scientific">Trifolium medium</name>
    <dbReference type="NCBI Taxonomy" id="97028"/>
    <lineage>
        <taxon>Eukaryota</taxon>
        <taxon>Viridiplantae</taxon>
        <taxon>Streptophyta</taxon>
        <taxon>Embryophyta</taxon>
        <taxon>Tracheophyta</taxon>
        <taxon>Spermatophyta</taxon>
        <taxon>Magnoliopsida</taxon>
        <taxon>eudicotyledons</taxon>
        <taxon>Gunneridae</taxon>
        <taxon>Pentapetalae</taxon>
        <taxon>rosids</taxon>
        <taxon>fabids</taxon>
        <taxon>Fabales</taxon>
        <taxon>Fabaceae</taxon>
        <taxon>Papilionoideae</taxon>
        <taxon>50 kb inversion clade</taxon>
        <taxon>NPAAA clade</taxon>
        <taxon>Hologalegina</taxon>
        <taxon>IRL clade</taxon>
        <taxon>Trifolieae</taxon>
        <taxon>Trifolium</taxon>
    </lineage>
</organism>
<proteinExistence type="predicted"/>
<dbReference type="PANTHER" id="PTHR45657:SF41">
    <property type="entry name" value="SEC14P-LIKE PHOSPHATIDYLINOSITOL TRANSFER FAMILY PROTEIN"/>
    <property type="match status" value="1"/>
</dbReference>
<evidence type="ECO:0000256" key="2">
    <source>
        <dbReference type="SAM" id="Phobius"/>
    </source>
</evidence>
<dbReference type="InterPro" id="IPR051026">
    <property type="entry name" value="PI/PC_transfer"/>
</dbReference>
<name>A0A392P295_9FABA</name>
<sequence length="140" mass="15879">KYLLRTGGSDGKCAYIWAIIIGFFVAIFTFARSIAFRMTKGIKDNDSDCVQPTTKEESRPPSPAPRSTKEELVPSALKRLCELEEKVEMLQSKPNVMPCEKEELLNAAVYRVDALEAELITTKKVDYYLESRFLSTKLHL</sequence>
<evidence type="ECO:0000313" key="3">
    <source>
        <dbReference type="EMBL" id="MCI04935.1"/>
    </source>
</evidence>
<dbReference type="PANTHER" id="PTHR45657">
    <property type="entry name" value="CRAL-TRIO DOMAIN-CONTAINING PROTEIN YKL091C-RELATED"/>
    <property type="match status" value="1"/>
</dbReference>
<accession>A0A392P295</accession>
<reference evidence="3 4" key="1">
    <citation type="journal article" date="2018" name="Front. Plant Sci.">
        <title>Red Clover (Trifolium pratense) and Zigzag Clover (T. medium) - A Picture of Genomic Similarities and Differences.</title>
        <authorList>
            <person name="Dluhosova J."/>
            <person name="Istvanek J."/>
            <person name="Nedelnik J."/>
            <person name="Repkova J."/>
        </authorList>
    </citation>
    <scope>NUCLEOTIDE SEQUENCE [LARGE SCALE GENOMIC DNA]</scope>
    <source>
        <strain evidence="4">cv. 10/8</strain>
        <tissue evidence="3">Leaf</tissue>
    </source>
</reference>
<keyword evidence="2" id="KW-1133">Transmembrane helix</keyword>
<feature type="transmembrane region" description="Helical" evidence="2">
    <location>
        <begin position="14"/>
        <end position="35"/>
    </location>
</feature>
<comment type="caution">
    <text evidence="3">The sequence shown here is derived from an EMBL/GenBank/DDBJ whole genome shotgun (WGS) entry which is preliminary data.</text>
</comment>
<dbReference type="EMBL" id="LXQA010057031">
    <property type="protein sequence ID" value="MCI04935.1"/>
    <property type="molecule type" value="Genomic_DNA"/>
</dbReference>
<keyword evidence="2" id="KW-0472">Membrane</keyword>
<keyword evidence="2" id="KW-0812">Transmembrane</keyword>
<keyword evidence="4" id="KW-1185">Reference proteome</keyword>
<evidence type="ECO:0000313" key="4">
    <source>
        <dbReference type="Proteomes" id="UP000265520"/>
    </source>
</evidence>
<evidence type="ECO:0000256" key="1">
    <source>
        <dbReference type="SAM" id="MobiDB-lite"/>
    </source>
</evidence>
<dbReference type="Proteomes" id="UP000265520">
    <property type="component" value="Unassembled WGS sequence"/>
</dbReference>
<dbReference type="AlphaFoldDB" id="A0A392P295"/>
<feature type="non-terminal residue" evidence="3">
    <location>
        <position position="1"/>
    </location>
</feature>